<evidence type="ECO:0000256" key="14">
    <source>
        <dbReference type="PIRNR" id="PIRNR018425"/>
    </source>
</evidence>
<dbReference type="InterPro" id="IPR011068">
    <property type="entry name" value="NuclTrfase_I-like_C"/>
</dbReference>
<evidence type="ECO:0000256" key="1">
    <source>
        <dbReference type="ARBA" id="ARBA00001936"/>
    </source>
</evidence>
<evidence type="ECO:0000256" key="3">
    <source>
        <dbReference type="ARBA" id="ARBA00010912"/>
    </source>
</evidence>
<feature type="compositionally biased region" description="Basic and acidic residues" evidence="17">
    <location>
        <begin position="431"/>
        <end position="440"/>
    </location>
</feature>
<evidence type="ECO:0000259" key="19">
    <source>
        <dbReference type="Pfam" id="PF04928"/>
    </source>
</evidence>
<sequence>MGSDPNTQSHEASCDGEYTWPPEEDVAQDTPWRCYVTGPISEDLPEEADLVRTKTLIETIKSYNFFEDELGLQHREKVLKKLESLYKKWLTELSEKMCIPEYVTEKNGGRIIPFGSYHLGVQSKDSDTDLLCVGPGYLERDDFFTSFYETLKAQEEVKDIRAIKQAFVPVIKLSYDGIEIDLIFARVNQKYVPKDLNLLDDSVVRYTDIHCTRSFNGSRVTEEILQLVPNKLTFRLTLRVIKLWAKRRNIYSNKLGFLGGVSWAILVARICQLYPNATVSTLVIKFFKVYSMWEWPIPIRLRVVEDCHYNLPFWDPRFTPSDRYHLMPIITPAYPQQNSSVNVSPSTLAIMQEEINRGHVITQEIEKNNKNWSELFETPNFFEKYQVDLLESKIRLLVGSLEKNVSISLAHVNLQRFPGPKTAKNNSQPGRELRDLQRGDDHVNRICKEGKSQLVRA</sequence>
<protein>
    <recommendedName>
        <fullName evidence="14">Poly(A) polymerase</fullName>
        <ecNumber evidence="14">2.7.7.19</ecNumber>
    </recommendedName>
</protein>
<feature type="binding site" evidence="16">
    <location>
        <position position="129"/>
    </location>
    <ligand>
        <name>Mg(2+)</name>
        <dbReference type="ChEBI" id="CHEBI:18420"/>
        <label>2</label>
        <note>catalytic</note>
    </ligand>
</feature>
<feature type="domain" description="Poly(A) polymerase central" evidence="19">
    <location>
        <begin position="233"/>
        <end position="377"/>
    </location>
</feature>
<evidence type="ECO:0000256" key="16">
    <source>
        <dbReference type="PIRSR" id="PIRSR018425-2"/>
    </source>
</evidence>
<dbReference type="InterPro" id="IPR043519">
    <property type="entry name" value="NT_sf"/>
</dbReference>
<evidence type="ECO:0000256" key="7">
    <source>
        <dbReference type="ARBA" id="ARBA00022741"/>
    </source>
</evidence>
<evidence type="ECO:0000256" key="12">
    <source>
        <dbReference type="ARBA" id="ARBA00023242"/>
    </source>
</evidence>
<dbReference type="GO" id="GO:0003723">
    <property type="term" value="F:RNA binding"/>
    <property type="evidence" value="ECO:0007669"/>
    <property type="project" value="UniProtKB-UniRule"/>
</dbReference>
<evidence type="ECO:0000256" key="10">
    <source>
        <dbReference type="ARBA" id="ARBA00022884"/>
    </source>
</evidence>
<comment type="similarity">
    <text evidence="3 14">Belongs to the poly(A) polymerase family.</text>
</comment>
<feature type="compositionally biased region" description="Polar residues" evidence="17">
    <location>
        <begin position="1"/>
        <end position="11"/>
    </location>
</feature>
<keyword evidence="7 14" id="KW-0547">Nucleotide-binding</keyword>
<feature type="binding site" evidence="15">
    <location>
        <begin position="127"/>
        <end position="129"/>
    </location>
    <ligand>
        <name>ATP</name>
        <dbReference type="ChEBI" id="CHEBI:30616"/>
    </ligand>
</feature>
<dbReference type="GO" id="GO:0046872">
    <property type="term" value="F:metal ion binding"/>
    <property type="evidence" value="ECO:0007669"/>
    <property type="project" value="UniProtKB-KW"/>
</dbReference>
<comment type="catalytic activity">
    <reaction evidence="13 14">
        <text>RNA(n) + ATP = RNA(n)-3'-adenine ribonucleotide + diphosphate</text>
        <dbReference type="Rhea" id="RHEA:11332"/>
        <dbReference type="Rhea" id="RHEA-COMP:14527"/>
        <dbReference type="Rhea" id="RHEA-COMP:17347"/>
        <dbReference type="ChEBI" id="CHEBI:30616"/>
        <dbReference type="ChEBI" id="CHEBI:33019"/>
        <dbReference type="ChEBI" id="CHEBI:140395"/>
        <dbReference type="ChEBI" id="CHEBI:173115"/>
        <dbReference type="EC" id="2.7.7.19"/>
    </reaction>
</comment>
<feature type="binding site" evidence="16">
    <location>
        <position position="127"/>
    </location>
    <ligand>
        <name>Mg(2+)</name>
        <dbReference type="ChEBI" id="CHEBI:18420"/>
        <label>1</label>
        <note>catalytic</note>
    </ligand>
</feature>
<keyword evidence="12 14" id="KW-0539">Nucleus</keyword>
<feature type="binding site" evidence="16">
    <location>
        <position position="127"/>
    </location>
    <ligand>
        <name>Mg(2+)</name>
        <dbReference type="ChEBI" id="CHEBI:18420"/>
        <label>2</label>
        <note>catalytic</note>
    </ligand>
</feature>
<dbReference type="PANTHER" id="PTHR10682">
    <property type="entry name" value="POLY A POLYMERASE"/>
    <property type="match status" value="1"/>
</dbReference>
<dbReference type="GO" id="GO:0006397">
    <property type="term" value="P:mRNA processing"/>
    <property type="evidence" value="ECO:0007669"/>
    <property type="project" value="UniProtKB-KW"/>
</dbReference>
<comment type="cofactor">
    <cofactor evidence="1">
        <name>Mn(2+)</name>
        <dbReference type="ChEBI" id="CHEBI:29035"/>
    </cofactor>
</comment>
<comment type="function">
    <text evidence="14">Polymerase that creates the 3'-poly(A) tail of mRNA's.</text>
</comment>
<dbReference type="SUPFAM" id="SSF81631">
    <property type="entry name" value="PAP/OAS1 substrate-binding domain"/>
    <property type="match status" value="1"/>
</dbReference>
<evidence type="ECO:0000259" key="18">
    <source>
        <dbReference type="Pfam" id="PF04926"/>
    </source>
</evidence>
<feature type="domain" description="Poly(A) polymerase RNA-binding" evidence="18">
    <location>
        <begin position="388"/>
        <end position="428"/>
    </location>
</feature>
<dbReference type="GO" id="GO:0005524">
    <property type="term" value="F:ATP binding"/>
    <property type="evidence" value="ECO:0007669"/>
    <property type="project" value="UniProtKB-UniRule"/>
</dbReference>
<dbReference type="InterPro" id="IPR014492">
    <property type="entry name" value="PolyA_polymerase"/>
</dbReference>
<evidence type="ECO:0000256" key="17">
    <source>
        <dbReference type="SAM" id="MobiDB-lite"/>
    </source>
</evidence>
<keyword evidence="6 16" id="KW-0479">Metal-binding</keyword>
<evidence type="ECO:0000256" key="13">
    <source>
        <dbReference type="ARBA" id="ARBA00048830"/>
    </source>
</evidence>
<reference evidence="21" key="1">
    <citation type="submission" date="2023-07" db="EMBL/GenBank/DDBJ databases">
        <title>Chromosome-level Genome Assembly of Striped Snakehead (Channa striata).</title>
        <authorList>
            <person name="Liu H."/>
        </authorList>
    </citation>
    <scope>NUCLEOTIDE SEQUENCE</scope>
    <source>
        <strain evidence="21">Gz</strain>
        <tissue evidence="21">Muscle</tissue>
    </source>
</reference>
<dbReference type="InterPro" id="IPR007012">
    <property type="entry name" value="PolA_pol_cen_dom"/>
</dbReference>
<feature type="binding site" evidence="15">
    <location>
        <position position="242"/>
    </location>
    <ligand>
        <name>ATP</name>
        <dbReference type="ChEBI" id="CHEBI:30616"/>
    </ligand>
</feature>
<evidence type="ECO:0000256" key="9">
    <source>
        <dbReference type="ARBA" id="ARBA00022842"/>
    </source>
</evidence>
<dbReference type="GO" id="GO:1990817">
    <property type="term" value="F:poly(A) RNA polymerase activity"/>
    <property type="evidence" value="ECO:0007669"/>
    <property type="project" value="UniProtKB-UniRule"/>
</dbReference>
<accession>A0AA88NDE2</accession>
<dbReference type="InterPro" id="IPR007010">
    <property type="entry name" value="PolA_pol_RNA-bd_dom"/>
</dbReference>
<evidence type="ECO:0000313" key="22">
    <source>
        <dbReference type="Proteomes" id="UP001187415"/>
    </source>
</evidence>
<evidence type="ECO:0000256" key="4">
    <source>
        <dbReference type="ARBA" id="ARBA00022664"/>
    </source>
</evidence>
<name>A0AA88NDE2_CHASR</name>
<dbReference type="EMBL" id="JAUPFM010000003">
    <property type="protein sequence ID" value="KAK2856487.1"/>
    <property type="molecule type" value="Genomic_DNA"/>
</dbReference>
<dbReference type="Pfam" id="PF04926">
    <property type="entry name" value="PAP_RNA-bind"/>
    <property type="match status" value="1"/>
</dbReference>
<dbReference type="GO" id="GO:0031123">
    <property type="term" value="P:RNA 3'-end processing"/>
    <property type="evidence" value="ECO:0007669"/>
    <property type="project" value="InterPro"/>
</dbReference>
<feature type="binding site" evidence="15">
    <location>
        <begin position="260"/>
        <end position="261"/>
    </location>
    <ligand>
        <name>ATP</name>
        <dbReference type="ChEBI" id="CHEBI:30616"/>
    </ligand>
</feature>
<gene>
    <name evidence="21" type="ORF">Q5P01_005222</name>
</gene>
<evidence type="ECO:0000256" key="2">
    <source>
        <dbReference type="ARBA" id="ARBA00004123"/>
    </source>
</evidence>
<keyword evidence="9 16" id="KW-0460">Magnesium</keyword>
<dbReference type="Gene3D" id="3.30.460.10">
    <property type="entry name" value="Beta Polymerase, domain 2"/>
    <property type="match status" value="1"/>
</dbReference>
<feature type="binding site" evidence="15">
    <location>
        <position position="181"/>
    </location>
    <ligand>
        <name>ATP</name>
        <dbReference type="ChEBI" id="CHEBI:30616"/>
    </ligand>
</feature>
<evidence type="ECO:0000256" key="5">
    <source>
        <dbReference type="ARBA" id="ARBA00022679"/>
    </source>
</evidence>
<evidence type="ECO:0000256" key="15">
    <source>
        <dbReference type="PIRSR" id="PIRSR018425-1"/>
    </source>
</evidence>
<evidence type="ECO:0000256" key="6">
    <source>
        <dbReference type="ARBA" id="ARBA00022723"/>
    </source>
</evidence>
<keyword evidence="11" id="KW-0464">Manganese</keyword>
<keyword evidence="5 14" id="KW-0808">Transferase</keyword>
<feature type="binding site" evidence="15">
    <location>
        <position position="251"/>
    </location>
    <ligand>
        <name>ATP</name>
        <dbReference type="ChEBI" id="CHEBI:30616"/>
    </ligand>
</feature>
<dbReference type="Proteomes" id="UP001187415">
    <property type="component" value="Unassembled WGS sequence"/>
</dbReference>
<feature type="region of interest" description="Disordered" evidence="17">
    <location>
        <begin position="418"/>
        <end position="440"/>
    </location>
</feature>
<feature type="binding site" evidence="15">
    <location>
        <begin position="114"/>
        <end position="116"/>
    </location>
    <ligand>
        <name>ATP</name>
        <dbReference type="ChEBI" id="CHEBI:30616"/>
    </ligand>
</feature>
<keyword evidence="10" id="KW-0694">RNA-binding</keyword>
<dbReference type="Pfam" id="PF04928">
    <property type="entry name" value="PAP_central"/>
    <property type="match status" value="1"/>
</dbReference>
<dbReference type="PIRSF" id="PIRSF018425">
    <property type="entry name" value="PolyA_polymerase"/>
    <property type="match status" value="1"/>
</dbReference>
<dbReference type="InterPro" id="IPR048840">
    <property type="entry name" value="PolA_pol_NTPase"/>
</dbReference>
<dbReference type="EC" id="2.7.7.19" evidence="14"/>
<dbReference type="CDD" id="cd05402">
    <property type="entry name" value="NT_PAP_TUTase"/>
    <property type="match status" value="1"/>
</dbReference>
<feature type="region of interest" description="Disordered" evidence="17">
    <location>
        <begin position="1"/>
        <end position="22"/>
    </location>
</feature>
<evidence type="ECO:0000256" key="11">
    <source>
        <dbReference type="ARBA" id="ARBA00023211"/>
    </source>
</evidence>
<feature type="domain" description="Poly(A) polymerase nucleotidyltransferase" evidence="20">
    <location>
        <begin position="36"/>
        <end position="228"/>
    </location>
</feature>
<dbReference type="SUPFAM" id="SSF81301">
    <property type="entry name" value="Nucleotidyltransferase"/>
    <property type="match status" value="1"/>
</dbReference>
<evidence type="ECO:0000313" key="21">
    <source>
        <dbReference type="EMBL" id="KAK2856487.1"/>
    </source>
</evidence>
<dbReference type="SUPFAM" id="SSF55003">
    <property type="entry name" value="PAP/Archaeal CCA-adding enzyme, C-terminal domain"/>
    <property type="match status" value="1"/>
</dbReference>
<proteinExistence type="inferred from homology"/>
<keyword evidence="22" id="KW-1185">Reference proteome</keyword>
<feature type="binding site" evidence="16">
    <location>
        <position position="129"/>
    </location>
    <ligand>
        <name>Mg(2+)</name>
        <dbReference type="ChEBI" id="CHEBI:18420"/>
        <label>1</label>
        <note>catalytic</note>
    </ligand>
</feature>
<comment type="caution">
    <text evidence="21">The sequence shown here is derived from an EMBL/GenBank/DDBJ whole genome shotgun (WGS) entry which is preliminary data.</text>
</comment>
<comment type="cofactor">
    <cofactor evidence="16">
        <name>Mg(2+)</name>
        <dbReference type="ChEBI" id="CHEBI:18420"/>
    </cofactor>
    <text evidence="16">Binds 2 magnesium ions. Also active with manganese.</text>
</comment>
<dbReference type="PANTHER" id="PTHR10682:SF9">
    <property type="entry name" value="POLY(A) POLYMERASE ALPHA"/>
    <property type="match status" value="1"/>
</dbReference>
<dbReference type="Pfam" id="PF20750">
    <property type="entry name" value="PAP_NTPase"/>
    <property type="match status" value="1"/>
</dbReference>
<feature type="binding site" evidence="16">
    <location>
        <position position="181"/>
    </location>
    <ligand>
        <name>Mg(2+)</name>
        <dbReference type="ChEBI" id="CHEBI:18420"/>
        <label>2</label>
        <note>catalytic</note>
    </ligand>
</feature>
<keyword evidence="4 14" id="KW-0507">mRNA processing</keyword>
<dbReference type="Gene3D" id="3.30.70.590">
    <property type="entry name" value="Poly(A) polymerase predicted RNA binding domain"/>
    <property type="match status" value="1"/>
</dbReference>
<evidence type="ECO:0000259" key="20">
    <source>
        <dbReference type="Pfam" id="PF20750"/>
    </source>
</evidence>
<dbReference type="FunFam" id="1.10.1410.10:FF:000001">
    <property type="entry name" value="Putative poly(A) polymerase gamma"/>
    <property type="match status" value="1"/>
</dbReference>
<keyword evidence="8 14" id="KW-0067">ATP-binding</keyword>
<dbReference type="Gene3D" id="1.10.1410.10">
    <property type="match status" value="1"/>
</dbReference>
<dbReference type="FunFam" id="3.30.460.10:FF:000002">
    <property type="entry name" value="Poly(A) polymerase alpha, putative"/>
    <property type="match status" value="1"/>
</dbReference>
<organism evidence="21 22">
    <name type="scientific">Channa striata</name>
    <name type="common">Snakehead murrel</name>
    <name type="synonym">Ophicephalus striatus</name>
    <dbReference type="NCBI Taxonomy" id="64152"/>
    <lineage>
        <taxon>Eukaryota</taxon>
        <taxon>Metazoa</taxon>
        <taxon>Chordata</taxon>
        <taxon>Craniata</taxon>
        <taxon>Vertebrata</taxon>
        <taxon>Euteleostomi</taxon>
        <taxon>Actinopterygii</taxon>
        <taxon>Neopterygii</taxon>
        <taxon>Teleostei</taxon>
        <taxon>Neoteleostei</taxon>
        <taxon>Acanthomorphata</taxon>
        <taxon>Anabantaria</taxon>
        <taxon>Anabantiformes</taxon>
        <taxon>Channoidei</taxon>
        <taxon>Channidae</taxon>
        <taxon>Channa</taxon>
    </lineage>
</organism>
<dbReference type="AlphaFoldDB" id="A0AA88NDE2"/>
<evidence type="ECO:0000256" key="8">
    <source>
        <dbReference type="ARBA" id="ARBA00022840"/>
    </source>
</evidence>
<comment type="subcellular location">
    <subcellularLocation>
        <location evidence="2 14">Nucleus</location>
    </subcellularLocation>
</comment>
<dbReference type="GO" id="GO:0005634">
    <property type="term" value="C:nucleus"/>
    <property type="evidence" value="ECO:0007669"/>
    <property type="project" value="UniProtKB-SubCell"/>
</dbReference>